<keyword evidence="2" id="KW-1185">Reference proteome</keyword>
<accession>A0A5C3LYK8</accession>
<dbReference type="EMBL" id="ML213606">
    <property type="protein sequence ID" value="TFK37765.1"/>
    <property type="molecule type" value="Genomic_DNA"/>
</dbReference>
<dbReference type="Proteomes" id="UP000308652">
    <property type="component" value="Unassembled WGS sequence"/>
</dbReference>
<name>A0A5C3LYK8_9AGAR</name>
<dbReference type="GO" id="GO:0007166">
    <property type="term" value="P:cell surface receptor signaling pathway"/>
    <property type="evidence" value="ECO:0007669"/>
    <property type="project" value="InterPro"/>
</dbReference>
<dbReference type="AlphaFoldDB" id="A0A5C3LYK8"/>
<gene>
    <name evidence="1" type="ORF">BDQ12DRAFT_723843</name>
</gene>
<dbReference type="CDD" id="cd21037">
    <property type="entry name" value="MLKL_NTD"/>
    <property type="match status" value="1"/>
</dbReference>
<sequence length="117" mass="12970">MEATLRVSSVKAPSKTSNLLQYGALAARMLKEIAEATGAPYLKTIAGLATLIIQTVETVRYNKEECVRMTGFTYELICAIINICKNTEAELPPSMVQNIEKFQEYVSFNTVISPTKF</sequence>
<proteinExistence type="predicted"/>
<dbReference type="InterPro" id="IPR059179">
    <property type="entry name" value="MLKL-like_MCAfunc"/>
</dbReference>
<evidence type="ECO:0000313" key="2">
    <source>
        <dbReference type="Proteomes" id="UP000308652"/>
    </source>
</evidence>
<organism evidence="1 2">
    <name type="scientific">Crucibulum laeve</name>
    <dbReference type="NCBI Taxonomy" id="68775"/>
    <lineage>
        <taxon>Eukaryota</taxon>
        <taxon>Fungi</taxon>
        <taxon>Dikarya</taxon>
        <taxon>Basidiomycota</taxon>
        <taxon>Agaricomycotina</taxon>
        <taxon>Agaricomycetes</taxon>
        <taxon>Agaricomycetidae</taxon>
        <taxon>Agaricales</taxon>
        <taxon>Agaricineae</taxon>
        <taxon>Nidulariaceae</taxon>
        <taxon>Crucibulum</taxon>
    </lineage>
</organism>
<dbReference type="InterPro" id="IPR036537">
    <property type="entry name" value="Adaptor_Cbl_N_dom_sf"/>
</dbReference>
<reference evidence="1 2" key="1">
    <citation type="journal article" date="2019" name="Nat. Ecol. Evol.">
        <title>Megaphylogeny resolves global patterns of mushroom evolution.</title>
        <authorList>
            <person name="Varga T."/>
            <person name="Krizsan K."/>
            <person name="Foldi C."/>
            <person name="Dima B."/>
            <person name="Sanchez-Garcia M."/>
            <person name="Sanchez-Ramirez S."/>
            <person name="Szollosi G.J."/>
            <person name="Szarkandi J.G."/>
            <person name="Papp V."/>
            <person name="Albert L."/>
            <person name="Andreopoulos W."/>
            <person name="Angelini C."/>
            <person name="Antonin V."/>
            <person name="Barry K.W."/>
            <person name="Bougher N.L."/>
            <person name="Buchanan P."/>
            <person name="Buyck B."/>
            <person name="Bense V."/>
            <person name="Catcheside P."/>
            <person name="Chovatia M."/>
            <person name="Cooper J."/>
            <person name="Damon W."/>
            <person name="Desjardin D."/>
            <person name="Finy P."/>
            <person name="Geml J."/>
            <person name="Haridas S."/>
            <person name="Hughes K."/>
            <person name="Justo A."/>
            <person name="Karasinski D."/>
            <person name="Kautmanova I."/>
            <person name="Kiss B."/>
            <person name="Kocsube S."/>
            <person name="Kotiranta H."/>
            <person name="LaButti K.M."/>
            <person name="Lechner B.E."/>
            <person name="Liimatainen K."/>
            <person name="Lipzen A."/>
            <person name="Lukacs Z."/>
            <person name="Mihaltcheva S."/>
            <person name="Morgado L.N."/>
            <person name="Niskanen T."/>
            <person name="Noordeloos M.E."/>
            <person name="Ohm R.A."/>
            <person name="Ortiz-Santana B."/>
            <person name="Ovrebo C."/>
            <person name="Racz N."/>
            <person name="Riley R."/>
            <person name="Savchenko A."/>
            <person name="Shiryaev A."/>
            <person name="Soop K."/>
            <person name="Spirin V."/>
            <person name="Szebenyi C."/>
            <person name="Tomsovsky M."/>
            <person name="Tulloss R.E."/>
            <person name="Uehling J."/>
            <person name="Grigoriev I.V."/>
            <person name="Vagvolgyi C."/>
            <person name="Papp T."/>
            <person name="Martin F.M."/>
            <person name="Miettinen O."/>
            <person name="Hibbett D.S."/>
            <person name="Nagy L.G."/>
        </authorList>
    </citation>
    <scope>NUCLEOTIDE SEQUENCE [LARGE SCALE GENOMIC DNA]</scope>
    <source>
        <strain evidence="1 2">CBS 166.37</strain>
    </source>
</reference>
<protein>
    <submittedName>
        <fullName evidence="1">Uncharacterized protein</fullName>
    </submittedName>
</protein>
<evidence type="ECO:0000313" key="1">
    <source>
        <dbReference type="EMBL" id="TFK37765.1"/>
    </source>
</evidence>
<dbReference type="Gene3D" id="1.20.930.20">
    <property type="entry name" value="Adaptor protein Cbl, N-terminal domain"/>
    <property type="match status" value="1"/>
</dbReference>
<dbReference type="OrthoDB" id="3015449at2759"/>